<dbReference type="Proteomes" id="UP000697998">
    <property type="component" value="Unassembled WGS sequence"/>
</dbReference>
<comment type="caution">
    <text evidence="1">The sequence shown here is derived from an EMBL/GenBank/DDBJ whole genome shotgun (WGS) entry which is preliminary data.</text>
</comment>
<name>A0A935PZQ5_9PROT</name>
<evidence type="ECO:0000313" key="1">
    <source>
        <dbReference type="EMBL" id="MBK7675424.1"/>
    </source>
</evidence>
<proteinExistence type="predicted"/>
<dbReference type="Pfam" id="PF13707">
    <property type="entry name" value="RloB"/>
    <property type="match status" value="1"/>
</dbReference>
<accession>A0A935PZQ5</accession>
<reference evidence="1 2" key="1">
    <citation type="submission" date="2020-10" db="EMBL/GenBank/DDBJ databases">
        <title>Connecting structure to function with the recovery of over 1000 high-quality activated sludge metagenome-assembled genomes encoding full-length rRNA genes using long-read sequencing.</title>
        <authorList>
            <person name="Singleton C.M."/>
            <person name="Petriglieri F."/>
            <person name="Kristensen J.M."/>
            <person name="Kirkegaard R.H."/>
            <person name="Michaelsen T.Y."/>
            <person name="Andersen M.H."/>
            <person name="Karst S.M."/>
            <person name="Dueholm M.S."/>
            <person name="Nielsen P.H."/>
            <person name="Albertsen M."/>
        </authorList>
    </citation>
    <scope>NUCLEOTIDE SEQUENCE [LARGE SCALE GENOMIC DNA]</scope>
    <source>
        <strain evidence="1">EsbW_18-Q3-R4-48_BATAC.285</strain>
    </source>
</reference>
<dbReference type="AlphaFoldDB" id="A0A935PZQ5"/>
<dbReference type="InterPro" id="IPR025591">
    <property type="entry name" value="RloB"/>
</dbReference>
<organism evidence="1 2">
    <name type="scientific">Candidatus Accumulibacter proximus</name>
    <dbReference type="NCBI Taxonomy" id="2954385"/>
    <lineage>
        <taxon>Bacteria</taxon>
        <taxon>Pseudomonadati</taxon>
        <taxon>Pseudomonadota</taxon>
        <taxon>Betaproteobacteria</taxon>
        <taxon>Candidatus Accumulibacter</taxon>
    </lineage>
</organism>
<evidence type="ECO:0000313" key="2">
    <source>
        <dbReference type="Proteomes" id="UP000697998"/>
    </source>
</evidence>
<sequence>MSRGTLRDDRLFYVACDDTYAPKQYFDSFEFPRVKIHVVPTEDGTSVAAHVLKRLEGFECDVDDERWMLLDTDHCLSGTHLRGFLAAIQEARRKGVRVAVSKPCFEVWLLLHHLIDLGRLSAVEQARDVDNMLRELLGEYNKTRVKSEHFPLIAW</sequence>
<dbReference type="EMBL" id="JADJMH010000010">
    <property type="protein sequence ID" value="MBK7675424.1"/>
    <property type="molecule type" value="Genomic_DNA"/>
</dbReference>
<gene>
    <name evidence="1" type="ORF">IPJ27_12055</name>
</gene>
<protein>
    <submittedName>
        <fullName evidence="1">RloB domain-containing protein</fullName>
    </submittedName>
</protein>